<sequence>MAVMQTSLRISVDLPAVMDVEGIDPSTRYELSTQKLPTQAALSYADLDVAFAEIANRREEFISQGVLIGATGKVRMTWSVNAYMLSQSLWERINALR</sequence>
<organism evidence="1 2">
    <name type="scientific">Baudoinia panamericana (strain UAMH 10762)</name>
    <name type="common">Angels' share fungus</name>
    <name type="synonym">Baudoinia compniacensis (strain UAMH 10762)</name>
    <dbReference type="NCBI Taxonomy" id="717646"/>
    <lineage>
        <taxon>Eukaryota</taxon>
        <taxon>Fungi</taxon>
        <taxon>Dikarya</taxon>
        <taxon>Ascomycota</taxon>
        <taxon>Pezizomycotina</taxon>
        <taxon>Dothideomycetes</taxon>
        <taxon>Dothideomycetidae</taxon>
        <taxon>Mycosphaerellales</taxon>
        <taxon>Teratosphaeriaceae</taxon>
        <taxon>Baudoinia</taxon>
    </lineage>
</organism>
<dbReference type="EMBL" id="KB445555">
    <property type="protein sequence ID" value="EMC96676.1"/>
    <property type="molecule type" value="Genomic_DNA"/>
</dbReference>
<dbReference type="STRING" id="717646.M2MJ28"/>
<evidence type="ECO:0000313" key="2">
    <source>
        <dbReference type="Proteomes" id="UP000011761"/>
    </source>
</evidence>
<accession>M2MJ28</accession>
<dbReference type="HOGENOM" id="CLU_2346364_0_0_1"/>
<dbReference type="OrthoDB" id="10254221at2759"/>
<gene>
    <name evidence="1" type="ORF">BAUCODRAFT_485678</name>
</gene>
<dbReference type="RefSeq" id="XP_007676631.1">
    <property type="nucleotide sequence ID" value="XM_007678441.1"/>
</dbReference>
<dbReference type="KEGG" id="bcom:BAUCODRAFT_485678"/>
<protein>
    <submittedName>
        <fullName evidence="1">Uncharacterized protein</fullName>
    </submittedName>
</protein>
<evidence type="ECO:0000313" key="1">
    <source>
        <dbReference type="EMBL" id="EMC96676.1"/>
    </source>
</evidence>
<name>M2MJ28_BAUPA</name>
<keyword evidence="2" id="KW-1185">Reference proteome</keyword>
<proteinExistence type="predicted"/>
<dbReference type="GeneID" id="19114804"/>
<dbReference type="Proteomes" id="UP000011761">
    <property type="component" value="Unassembled WGS sequence"/>
</dbReference>
<reference evidence="1 2" key="1">
    <citation type="journal article" date="2012" name="PLoS Pathog.">
        <title>Diverse lifestyles and strategies of plant pathogenesis encoded in the genomes of eighteen Dothideomycetes fungi.</title>
        <authorList>
            <person name="Ohm R.A."/>
            <person name="Feau N."/>
            <person name="Henrissat B."/>
            <person name="Schoch C.L."/>
            <person name="Horwitz B.A."/>
            <person name="Barry K.W."/>
            <person name="Condon B.J."/>
            <person name="Copeland A.C."/>
            <person name="Dhillon B."/>
            <person name="Glaser F."/>
            <person name="Hesse C.N."/>
            <person name="Kosti I."/>
            <person name="LaButti K."/>
            <person name="Lindquist E.A."/>
            <person name="Lucas S."/>
            <person name="Salamov A.A."/>
            <person name="Bradshaw R.E."/>
            <person name="Ciuffetti L."/>
            <person name="Hamelin R.C."/>
            <person name="Kema G.H.J."/>
            <person name="Lawrence C."/>
            <person name="Scott J.A."/>
            <person name="Spatafora J.W."/>
            <person name="Turgeon B.G."/>
            <person name="de Wit P.J.G.M."/>
            <person name="Zhong S."/>
            <person name="Goodwin S.B."/>
            <person name="Grigoriev I.V."/>
        </authorList>
    </citation>
    <scope>NUCLEOTIDE SEQUENCE [LARGE SCALE GENOMIC DNA]</scope>
    <source>
        <strain evidence="1 2">UAMH 10762</strain>
    </source>
</reference>
<dbReference type="AlphaFoldDB" id="M2MJ28"/>